<dbReference type="SUPFAM" id="SSF82607">
    <property type="entry name" value="YbaB-like"/>
    <property type="match status" value="1"/>
</dbReference>
<gene>
    <name evidence="4" type="primary">ybaB</name>
    <name evidence="4" type="ORF">GCW_03390</name>
</gene>
<name>A0A0F6CL84_MYCGL</name>
<comment type="subcellular location">
    <subcellularLocation>
        <location evidence="2">Cytoplasm</location>
        <location evidence="2">Nucleoid</location>
    </subcellularLocation>
</comment>
<dbReference type="AlphaFoldDB" id="A0A0F6CL84"/>
<dbReference type="PANTHER" id="PTHR33449">
    <property type="entry name" value="NUCLEOID-ASSOCIATED PROTEIN YBAB"/>
    <property type="match status" value="1"/>
</dbReference>
<dbReference type="Pfam" id="PF02575">
    <property type="entry name" value="YbaB_DNA_bd"/>
    <property type="match status" value="1"/>
</dbReference>
<dbReference type="NCBIfam" id="TIGR00103">
    <property type="entry name" value="DNA_YbaB_EbfC"/>
    <property type="match status" value="1"/>
</dbReference>
<accession>A0A0F6CL84</accession>
<dbReference type="RefSeq" id="WP_011113859.1">
    <property type="nucleotide sequence ID" value="NC_023030.2"/>
</dbReference>
<organism evidence="4 5">
    <name type="scientific">Mycoplasmoides gallisepticum S6</name>
    <dbReference type="NCBI Taxonomy" id="1006581"/>
    <lineage>
        <taxon>Bacteria</taxon>
        <taxon>Bacillati</taxon>
        <taxon>Mycoplasmatota</taxon>
        <taxon>Mycoplasmoidales</taxon>
        <taxon>Mycoplasmoidaceae</taxon>
        <taxon>Mycoplasmoides</taxon>
    </lineage>
</organism>
<dbReference type="Gene3D" id="3.30.1310.10">
    <property type="entry name" value="Nucleoid-associated protein YbaB-like domain"/>
    <property type="match status" value="1"/>
</dbReference>
<dbReference type="HOGENOM" id="CLU_140930_1_2_14"/>
<sequence length="100" mass="11795">MNFQNLANQMKKMQREMEKKLAEFEEKEYQYEYKKLIKTTLKGNLRIVKLEINKDLIDPEDPDTLQDMVTEAINEALGDLEKKRDELSNSITPPIKFPGF</sequence>
<dbReference type="SMR" id="A0A0F6CL84"/>
<evidence type="ECO:0000256" key="3">
    <source>
        <dbReference type="SAM" id="Coils"/>
    </source>
</evidence>
<dbReference type="EMBL" id="CP006916">
    <property type="protein sequence ID" value="AHB99856.1"/>
    <property type="molecule type" value="Genomic_DNA"/>
</dbReference>
<feature type="coiled-coil region" evidence="3">
    <location>
        <begin position="3"/>
        <end position="30"/>
    </location>
</feature>
<dbReference type="GO" id="GO:0005829">
    <property type="term" value="C:cytosol"/>
    <property type="evidence" value="ECO:0007669"/>
    <property type="project" value="TreeGrafter"/>
</dbReference>
<dbReference type="Proteomes" id="UP000018735">
    <property type="component" value="Chromosome"/>
</dbReference>
<evidence type="ECO:0000313" key="4">
    <source>
        <dbReference type="EMBL" id="AHB99856.1"/>
    </source>
</evidence>
<dbReference type="InterPro" id="IPR036894">
    <property type="entry name" value="YbaB-like_sf"/>
</dbReference>
<dbReference type="HAMAP" id="MF_00274">
    <property type="entry name" value="DNA_YbaB_EbfC"/>
    <property type="match status" value="1"/>
</dbReference>
<dbReference type="GO" id="GO:0043590">
    <property type="term" value="C:bacterial nucleoid"/>
    <property type="evidence" value="ECO:0007669"/>
    <property type="project" value="UniProtKB-UniRule"/>
</dbReference>
<dbReference type="GO" id="GO:0003677">
    <property type="term" value="F:DNA binding"/>
    <property type="evidence" value="ECO:0007669"/>
    <property type="project" value="UniProtKB-UniRule"/>
</dbReference>
<dbReference type="InterPro" id="IPR004401">
    <property type="entry name" value="YbaB/EbfC"/>
</dbReference>
<dbReference type="eggNOG" id="COG0718">
    <property type="taxonomic scope" value="Bacteria"/>
</dbReference>
<evidence type="ECO:0000313" key="5">
    <source>
        <dbReference type="Proteomes" id="UP000018735"/>
    </source>
</evidence>
<keyword evidence="1 2" id="KW-0238">DNA-binding</keyword>
<evidence type="ECO:0000256" key="1">
    <source>
        <dbReference type="ARBA" id="ARBA00023125"/>
    </source>
</evidence>
<proteinExistence type="inferred from homology"/>
<dbReference type="PIRSF" id="PIRSF004555">
    <property type="entry name" value="UCP004555"/>
    <property type="match status" value="1"/>
</dbReference>
<reference evidence="4 5" key="1">
    <citation type="journal article" date="2011" name="PLoS ONE">
        <title>Core proteome of the minimal cell: comparative proteomics of three mollicute species.</title>
        <authorList>
            <person name="Fisunov G.Y."/>
            <person name="Alexeev D.G."/>
            <person name="Bazaleev N.A."/>
            <person name="Ladygina V.G."/>
            <person name="Galyamina M.A."/>
            <person name="Kondratov I.G."/>
            <person name="Zhukova N.A."/>
            <person name="Serebryakova M.V."/>
            <person name="Demina I.A."/>
            <person name="Govorun V.M."/>
        </authorList>
    </citation>
    <scope>NUCLEOTIDE SEQUENCE [LARGE SCALE GENOMIC DNA]</scope>
    <source>
        <strain evidence="4 5">S6</strain>
    </source>
</reference>
<evidence type="ECO:0000256" key="2">
    <source>
        <dbReference type="HAMAP-Rule" id="MF_00274"/>
    </source>
</evidence>
<comment type="similarity">
    <text evidence="2">Belongs to the YbaB/EbfC family.</text>
</comment>
<protein>
    <recommendedName>
        <fullName evidence="2">Nucleoid-associated protein GCW_03390</fullName>
    </recommendedName>
</protein>
<comment type="function">
    <text evidence="2">Binds to DNA and alters its conformation. May be involved in regulation of gene expression, nucleoid organization and DNA protection.</text>
</comment>
<keyword evidence="2" id="KW-0963">Cytoplasm</keyword>
<keyword evidence="3" id="KW-0175">Coiled coil</keyword>
<comment type="subunit">
    <text evidence="2">Homodimer.</text>
</comment>
<dbReference type="GeneID" id="93510436"/>
<dbReference type="PANTHER" id="PTHR33449:SF1">
    <property type="entry name" value="NUCLEOID-ASSOCIATED PROTEIN YBAB"/>
    <property type="match status" value="1"/>
</dbReference>
<dbReference type="KEGG" id="mgz:GCW_03390"/>